<accession>A0A0L9T8A1</accession>
<dbReference type="EMBL" id="KQ258341">
    <property type="protein sequence ID" value="KOM26797.1"/>
    <property type="molecule type" value="Genomic_DNA"/>
</dbReference>
<reference evidence="2" key="1">
    <citation type="journal article" date="2015" name="Proc. Natl. Acad. Sci. U.S.A.">
        <title>Genome sequencing of adzuki bean (Vigna angularis) provides insight into high starch and low fat accumulation and domestication.</title>
        <authorList>
            <person name="Yang K."/>
            <person name="Tian Z."/>
            <person name="Chen C."/>
            <person name="Luo L."/>
            <person name="Zhao B."/>
            <person name="Wang Z."/>
            <person name="Yu L."/>
            <person name="Li Y."/>
            <person name="Sun Y."/>
            <person name="Li W."/>
            <person name="Chen Y."/>
            <person name="Li Y."/>
            <person name="Zhang Y."/>
            <person name="Ai D."/>
            <person name="Zhao J."/>
            <person name="Shang C."/>
            <person name="Ma Y."/>
            <person name="Wu B."/>
            <person name="Wang M."/>
            <person name="Gao L."/>
            <person name="Sun D."/>
            <person name="Zhang P."/>
            <person name="Guo F."/>
            <person name="Wang W."/>
            <person name="Li Y."/>
            <person name="Wang J."/>
            <person name="Varshney R.K."/>
            <person name="Wang J."/>
            <person name="Ling H.Q."/>
            <person name="Wan P."/>
        </authorList>
    </citation>
    <scope>NUCLEOTIDE SEQUENCE</scope>
    <source>
        <strain evidence="2">cv. Jingnong 6</strain>
    </source>
</reference>
<evidence type="ECO:0000313" key="1">
    <source>
        <dbReference type="EMBL" id="KOM26797.1"/>
    </source>
</evidence>
<evidence type="ECO:0000313" key="2">
    <source>
        <dbReference type="Proteomes" id="UP000053144"/>
    </source>
</evidence>
<proteinExistence type="predicted"/>
<name>A0A0L9T8A1_PHAAN</name>
<dbReference type="Gramene" id="KOM26797">
    <property type="protein sequence ID" value="KOM26797"/>
    <property type="gene ID" value="LR48_Vigan317s001800"/>
</dbReference>
<gene>
    <name evidence="1" type="ORF">LR48_Vigan317s001800</name>
</gene>
<organism evidence="1 2">
    <name type="scientific">Phaseolus angularis</name>
    <name type="common">Azuki bean</name>
    <name type="synonym">Vigna angularis</name>
    <dbReference type="NCBI Taxonomy" id="3914"/>
    <lineage>
        <taxon>Eukaryota</taxon>
        <taxon>Viridiplantae</taxon>
        <taxon>Streptophyta</taxon>
        <taxon>Embryophyta</taxon>
        <taxon>Tracheophyta</taxon>
        <taxon>Spermatophyta</taxon>
        <taxon>Magnoliopsida</taxon>
        <taxon>eudicotyledons</taxon>
        <taxon>Gunneridae</taxon>
        <taxon>Pentapetalae</taxon>
        <taxon>rosids</taxon>
        <taxon>fabids</taxon>
        <taxon>Fabales</taxon>
        <taxon>Fabaceae</taxon>
        <taxon>Papilionoideae</taxon>
        <taxon>50 kb inversion clade</taxon>
        <taxon>NPAAA clade</taxon>
        <taxon>indigoferoid/millettioid clade</taxon>
        <taxon>Phaseoleae</taxon>
        <taxon>Vigna</taxon>
    </lineage>
</organism>
<sequence length="150" mass="16628">MVEKSVPVGKIRYGYLVPAGKRYPLVNGSGSGITLSIPADTRYTLSCAKALELPPLYVKDLIQFGVVYYALVCPQPPSAATEEQIKVYKEVTKPSVLRQRASIKGKTVREAHKTFRITHADQFVKPGTYLRVHVHPNAFLGVMRLTEDQG</sequence>
<dbReference type="Proteomes" id="UP000053144">
    <property type="component" value="Unassembled WGS sequence"/>
</dbReference>
<dbReference type="AlphaFoldDB" id="A0A0L9T8A1"/>
<dbReference type="STRING" id="3914.A0A0L9T8A1"/>
<protein>
    <submittedName>
        <fullName evidence="1">Uncharacterized protein</fullName>
    </submittedName>
</protein>